<reference evidence="1 2" key="1">
    <citation type="submission" date="2012-10" db="EMBL/GenBank/DDBJ databases">
        <title>Genome sequence of Variovorax paradoxus B4.</title>
        <authorList>
            <person name="Schuldes J."/>
            <person name="Brandt U."/>
            <person name="Hiessl S."/>
            <person name="Wuebbeler J.H."/>
            <person name="Thuermer A."/>
            <person name="Steinbuechel A."/>
            <person name="Daniel R."/>
        </authorList>
    </citation>
    <scope>NUCLEOTIDE SEQUENCE [LARGE SCALE GENOMIC DNA]</scope>
    <source>
        <strain evidence="1 2">B4</strain>
    </source>
</reference>
<dbReference type="HOGENOM" id="CLU_170147_1_0_4"/>
<gene>
    <name evidence="1" type="ORF">VAPA_1c16160</name>
</gene>
<dbReference type="EMBL" id="CP003911">
    <property type="protein sequence ID" value="AGU48727.1"/>
    <property type="molecule type" value="Genomic_DNA"/>
</dbReference>
<dbReference type="PATRIC" id="fig|1246301.3.peg.1645"/>
<evidence type="ECO:0000313" key="1">
    <source>
        <dbReference type="EMBL" id="AGU48727.1"/>
    </source>
</evidence>
<name>T1X726_VARPD</name>
<dbReference type="AlphaFoldDB" id="T1X726"/>
<dbReference type="OrthoDB" id="8537668at2"/>
<dbReference type="KEGG" id="vpd:VAPA_1c16160"/>
<dbReference type="PROSITE" id="PS51257">
    <property type="entry name" value="PROKAR_LIPOPROTEIN"/>
    <property type="match status" value="1"/>
</dbReference>
<accession>T1X726</accession>
<proteinExistence type="predicted"/>
<evidence type="ECO:0008006" key="3">
    <source>
        <dbReference type="Google" id="ProtNLM"/>
    </source>
</evidence>
<organism evidence="1 2">
    <name type="scientific">Variovorax paradoxus B4</name>
    <dbReference type="NCBI Taxonomy" id="1246301"/>
    <lineage>
        <taxon>Bacteria</taxon>
        <taxon>Pseudomonadati</taxon>
        <taxon>Pseudomonadota</taxon>
        <taxon>Betaproteobacteria</taxon>
        <taxon>Burkholderiales</taxon>
        <taxon>Comamonadaceae</taxon>
        <taxon>Variovorax</taxon>
    </lineage>
</organism>
<dbReference type="RefSeq" id="WP_021006256.1">
    <property type="nucleotide sequence ID" value="NC_022247.1"/>
</dbReference>
<evidence type="ECO:0000313" key="2">
    <source>
        <dbReference type="Proteomes" id="UP000016223"/>
    </source>
</evidence>
<protein>
    <recommendedName>
        <fullName evidence="3">Lipoprotein</fullName>
    </recommendedName>
</protein>
<dbReference type="Proteomes" id="UP000016223">
    <property type="component" value="Chromosome 1"/>
</dbReference>
<sequence>MFKSTILALTLLVGAGCSHVTPNYDARFGDAVRDAKKKMTINPDAGKDGNPVVGMDGRAARESMLQYQESYKKPPPAVNVINIGGAIGGEK</sequence>